<feature type="region of interest" description="Disordered" evidence="9">
    <location>
        <begin position="271"/>
        <end position="292"/>
    </location>
</feature>
<dbReference type="FunFam" id="1.10.150.20:FF:000014">
    <property type="entry name" value="Polymerase (DNA directed), eta"/>
    <property type="match status" value="1"/>
</dbReference>
<keyword evidence="8" id="KW-0539">Nucleus</keyword>
<keyword evidence="6" id="KW-0496">Mitochondrion</keyword>
<dbReference type="GO" id="GO:0005634">
    <property type="term" value="C:nucleus"/>
    <property type="evidence" value="ECO:0007669"/>
    <property type="project" value="UniProtKB-SubCell"/>
</dbReference>
<dbReference type="InterPro" id="IPR052230">
    <property type="entry name" value="DNA_polymerase_eta"/>
</dbReference>
<keyword evidence="3" id="KW-0808">Transferase</keyword>
<evidence type="ECO:0000313" key="10">
    <source>
        <dbReference type="EMBL" id="KAK3364945.1"/>
    </source>
</evidence>
<evidence type="ECO:0000256" key="1">
    <source>
        <dbReference type="ARBA" id="ARBA00004123"/>
    </source>
</evidence>
<dbReference type="SUPFAM" id="SSF56672">
    <property type="entry name" value="DNA/RNA polymerases"/>
    <property type="match status" value="1"/>
</dbReference>
<reference evidence="10" key="2">
    <citation type="submission" date="2023-06" db="EMBL/GenBank/DDBJ databases">
        <authorList>
            <consortium name="Lawrence Berkeley National Laboratory"/>
            <person name="Haridas S."/>
            <person name="Hensen N."/>
            <person name="Bonometti L."/>
            <person name="Westerberg I."/>
            <person name="Brannstrom I.O."/>
            <person name="Guillou S."/>
            <person name="Cros-Aarteil S."/>
            <person name="Calhoun S."/>
            <person name="Kuo A."/>
            <person name="Mondo S."/>
            <person name="Pangilinan J."/>
            <person name="Riley R."/>
            <person name="Labutti K."/>
            <person name="Andreopoulos B."/>
            <person name="Lipzen A."/>
            <person name="Chen C."/>
            <person name="Yanf M."/>
            <person name="Daum C."/>
            <person name="Ng V."/>
            <person name="Clum A."/>
            <person name="Steindorff A."/>
            <person name="Ohm R."/>
            <person name="Martin F."/>
            <person name="Silar P."/>
            <person name="Natvig D."/>
            <person name="Lalanne C."/>
            <person name="Gautier V."/>
            <person name="Ament-Velasquez S.L."/>
            <person name="Kruys A."/>
            <person name="Hutchinson M.I."/>
            <person name="Powell A.J."/>
            <person name="Barry K."/>
            <person name="Miller A.N."/>
            <person name="Grigoriev I.V."/>
            <person name="Debuchy R."/>
            <person name="Gladieux P."/>
            <person name="Thoren M.H."/>
            <person name="Johannesson H."/>
        </authorList>
    </citation>
    <scope>NUCLEOTIDE SEQUENCE</scope>
    <source>
        <strain evidence="10">CBS 958.72</strain>
    </source>
</reference>
<comment type="caution">
    <text evidence="10">The sequence shown here is derived from an EMBL/GenBank/DDBJ whole genome shotgun (WGS) entry which is preliminary data.</text>
</comment>
<dbReference type="GO" id="GO:0003887">
    <property type="term" value="F:DNA-directed DNA polymerase activity"/>
    <property type="evidence" value="ECO:0007669"/>
    <property type="project" value="TreeGrafter"/>
</dbReference>
<dbReference type="PANTHER" id="PTHR45873">
    <property type="entry name" value="DNA POLYMERASE ETA"/>
    <property type="match status" value="1"/>
</dbReference>
<dbReference type="InterPro" id="IPR043128">
    <property type="entry name" value="Rev_trsase/Diguanyl_cyclase"/>
</dbReference>
<dbReference type="EMBL" id="JAULSN010000009">
    <property type="protein sequence ID" value="KAK3364945.1"/>
    <property type="molecule type" value="Genomic_DNA"/>
</dbReference>
<evidence type="ECO:0000256" key="3">
    <source>
        <dbReference type="ARBA" id="ARBA00022679"/>
    </source>
</evidence>
<dbReference type="GO" id="GO:0009314">
    <property type="term" value="P:response to radiation"/>
    <property type="evidence" value="ECO:0007669"/>
    <property type="project" value="TreeGrafter"/>
</dbReference>
<dbReference type="GO" id="GO:0046872">
    <property type="term" value="F:metal ion binding"/>
    <property type="evidence" value="ECO:0007669"/>
    <property type="project" value="UniProtKB-KW"/>
</dbReference>
<evidence type="ECO:0000256" key="2">
    <source>
        <dbReference type="ARBA" id="ARBA00004173"/>
    </source>
</evidence>
<comment type="subcellular location">
    <subcellularLocation>
        <location evidence="2">Mitochondrion</location>
    </subcellularLocation>
    <subcellularLocation>
        <location evidence="1">Nucleus</location>
    </subcellularLocation>
</comment>
<keyword evidence="7" id="KW-0234">DNA repair</keyword>
<dbReference type="GO" id="GO:0005657">
    <property type="term" value="C:replication fork"/>
    <property type="evidence" value="ECO:0007669"/>
    <property type="project" value="TreeGrafter"/>
</dbReference>
<proteinExistence type="predicted"/>
<feature type="region of interest" description="Disordered" evidence="9">
    <location>
        <begin position="199"/>
        <end position="227"/>
    </location>
</feature>
<dbReference type="Pfam" id="PF21704">
    <property type="entry name" value="POLH-Rev1_HhH"/>
    <property type="match status" value="1"/>
</dbReference>
<evidence type="ECO:0000313" key="11">
    <source>
        <dbReference type="Proteomes" id="UP001287356"/>
    </source>
</evidence>
<dbReference type="GO" id="GO:0042276">
    <property type="term" value="P:error-prone translesion synthesis"/>
    <property type="evidence" value="ECO:0007669"/>
    <property type="project" value="TreeGrafter"/>
</dbReference>
<evidence type="ECO:0000256" key="5">
    <source>
        <dbReference type="ARBA" id="ARBA00022763"/>
    </source>
</evidence>
<dbReference type="Proteomes" id="UP001287356">
    <property type="component" value="Unassembled WGS sequence"/>
</dbReference>
<dbReference type="PANTHER" id="PTHR45873:SF1">
    <property type="entry name" value="DNA POLYMERASE ETA"/>
    <property type="match status" value="1"/>
</dbReference>
<dbReference type="InterPro" id="IPR043502">
    <property type="entry name" value="DNA/RNA_pol_sf"/>
</dbReference>
<gene>
    <name evidence="10" type="ORF">B0T24DRAFT_712334</name>
</gene>
<organism evidence="10 11">
    <name type="scientific">Lasiosphaeria ovina</name>
    <dbReference type="NCBI Taxonomy" id="92902"/>
    <lineage>
        <taxon>Eukaryota</taxon>
        <taxon>Fungi</taxon>
        <taxon>Dikarya</taxon>
        <taxon>Ascomycota</taxon>
        <taxon>Pezizomycotina</taxon>
        <taxon>Sordariomycetes</taxon>
        <taxon>Sordariomycetidae</taxon>
        <taxon>Sordariales</taxon>
        <taxon>Lasiosphaeriaceae</taxon>
        <taxon>Lasiosphaeria</taxon>
    </lineage>
</organism>
<evidence type="ECO:0000256" key="7">
    <source>
        <dbReference type="ARBA" id="ARBA00023204"/>
    </source>
</evidence>
<keyword evidence="4" id="KW-0479">Metal-binding</keyword>
<protein>
    <submittedName>
        <fullName evidence="10">Uncharacterized protein</fullName>
    </submittedName>
</protein>
<evidence type="ECO:0000256" key="9">
    <source>
        <dbReference type="SAM" id="MobiDB-lite"/>
    </source>
</evidence>
<dbReference type="AlphaFoldDB" id="A0AAE0JVW3"/>
<name>A0AAE0JVW3_9PEZI</name>
<sequence>MLSKLGSAHKKPNQQTVVRNRAVRHFLSGFEFTKIRNLGGNLGEEVSQAFSTNAMSDLLAIPVEQLKRNLGDDTGVWVYNTIRGVDPSEVNSRTQLKSMLSAKSFRPSINTLDQAQHSMGSPLSLPLKRARAFRPLQYGGMLAQPDEQRLDAVRRDHNDAVALGHAAGTHGGSQAGGSGARSSYEAITTLEFEVYMGPLWDGDESESDTSISSSDEEAAAYQPDVYDKRKKPTGLTLKQSAMELKALTDESDEEAKSARAGATAAELVAVDAPAGTASNARSGAGTKYCAFQ</sequence>
<accession>A0AAE0JVW3</accession>
<dbReference type="GO" id="GO:0006281">
    <property type="term" value="P:DNA repair"/>
    <property type="evidence" value="ECO:0007669"/>
    <property type="project" value="UniProtKB-KW"/>
</dbReference>
<evidence type="ECO:0000256" key="8">
    <source>
        <dbReference type="ARBA" id="ARBA00023242"/>
    </source>
</evidence>
<dbReference type="GO" id="GO:0005739">
    <property type="term" value="C:mitochondrion"/>
    <property type="evidence" value="ECO:0007669"/>
    <property type="project" value="UniProtKB-SubCell"/>
</dbReference>
<dbReference type="Gene3D" id="1.10.150.20">
    <property type="entry name" value="5' to 3' exonuclease, C-terminal subdomain"/>
    <property type="match status" value="1"/>
</dbReference>
<keyword evidence="11" id="KW-1185">Reference proteome</keyword>
<keyword evidence="5" id="KW-0227">DNA damage</keyword>
<evidence type="ECO:0000256" key="6">
    <source>
        <dbReference type="ARBA" id="ARBA00023128"/>
    </source>
</evidence>
<dbReference type="GO" id="GO:0035861">
    <property type="term" value="C:site of double-strand break"/>
    <property type="evidence" value="ECO:0007669"/>
    <property type="project" value="TreeGrafter"/>
</dbReference>
<dbReference type="Gene3D" id="3.30.70.270">
    <property type="match status" value="1"/>
</dbReference>
<evidence type="ECO:0000256" key="4">
    <source>
        <dbReference type="ARBA" id="ARBA00022723"/>
    </source>
</evidence>
<reference evidence="10" key="1">
    <citation type="journal article" date="2023" name="Mol. Phylogenet. Evol.">
        <title>Genome-scale phylogeny and comparative genomics of the fungal order Sordariales.</title>
        <authorList>
            <person name="Hensen N."/>
            <person name="Bonometti L."/>
            <person name="Westerberg I."/>
            <person name="Brannstrom I.O."/>
            <person name="Guillou S."/>
            <person name="Cros-Aarteil S."/>
            <person name="Calhoun S."/>
            <person name="Haridas S."/>
            <person name="Kuo A."/>
            <person name="Mondo S."/>
            <person name="Pangilinan J."/>
            <person name="Riley R."/>
            <person name="LaButti K."/>
            <person name="Andreopoulos B."/>
            <person name="Lipzen A."/>
            <person name="Chen C."/>
            <person name="Yan M."/>
            <person name="Daum C."/>
            <person name="Ng V."/>
            <person name="Clum A."/>
            <person name="Steindorff A."/>
            <person name="Ohm R.A."/>
            <person name="Martin F."/>
            <person name="Silar P."/>
            <person name="Natvig D.O."/>
            <person name="Lalanne C."/>
            <person name="Gautier V."/>
            <person name="Ament-Velasquez S.L."/>
            <person name="Kruys A."/>
            <person name="Hutchinson M.I."/>
            <person name="Powell A.J."/>
            <person name="Barry K."/>
            <person name="Miller A.N."/>
            <person name="Grigoriev I.V."/>
            <person name="Debuchy R."/>
            <person name="Gladieux P."/>
            <person name="Hiltunen Thoren M."/>
            <person name="Johannesson H."/>
        </authorList>
    </citation>
    <scope>NUCLEOTIDE SEQUENCE</scope>
    <source>
        <strain evidence="10">CBS 958.72</strain>
    </source>
</reference>